<evidence type="ECO:0000313" key="5">
    <source>
        <dbReference type="Proteomes" id="UP000034029"/>
    </source>
</evidence>
<evidence type="ECO:0000313" key="6">
    <source>
        <dbReference type="Proteomes" id="UP000183090"/>
    </source>
</evidence>
<dbReference type="InterPro" id="IPR007712">
    <property type="entry name" value="RelE/ParE_toxin"/>
</dbReference>
<comment type="similarity">
    <text evidence="1">Belongs to the RelE toxin family.</text>
</comment>
<dbReference type="PANTHER" id="PTHR35601">
    <property type="entry name" value="TOXIN RELE"/>
    <property type="match status" value="1"/>
</dbReference>
<dbReference type="Proteomes" id="UP000183090">
    <property type="component" value="Unassembled WGS sequence"/>
</dbReference>
<name>A0A0F7HJX5_9STAP</name>
<dbReference type="EMBL" id="FOTB01000004">
    <property type="protein sequence ID" value="SFK81356.1"/>
    <property type="molecule type" value="Genomic_DNA"/>
</dbReference>
<proteinExistence type="inferred from homology"/>
<organism evidence="4 6">
    <name type="scientific">Salinicoccus halodurans</name>
    <dbReference type="NCBI Taxonomy" id="407035"/>
    <lineage>
        <taxon>Bacteria</taxon>
        <taxon>Bacillati</taxon>
        <taxon>Bacillota</taxon>
        <taxon>Bacilli</taxon>
        <taxon>Bacillales</taxon>
        <taxon>Staphylococcaceae</taxon>
        <taxon>Salinicoccus</taxon>
    </lineage>
</organism>
<reference evidence="3 5" key="1">
    <citation type="journal article" date="2015" name="Int. J. Syst. Evol. Microbiol.">
        <title>Complete genome sequence of Salinicoccus halodurans H3B36, isolated from the Qaidam Basin in China.</title>
        <authorList>
            <person name="Jiang K."/>
            <person name="Xue Y."/>
            <person name="Ma Y."/>
        </authorList>
    </citation>
    <scope>NUCLEOTIDE SEQUENCE [LARGE SCALE GENOMIC DNA]</scope>
    <source>
        <strain evidence="3 5">H3B36</strain>
    </source>
</reference>
<keyword evidence="2" id="KW-1277">Toxin-antitoxin system</keyword>
<evidence type="ECO:0000256" key="2">
    <source>
        <dbReference type="ARBA" id="ARBA00022649"/>
    </source>
</evidence>
<dbReference type="PANTHER" id="PTHR35601:SF1">
    <property type="entry name" value="TOXIN RELE"/>
    <property type="match status" value="1"/>
</dbReference>
<dbReference type="KEGG" id="shv:AAT16_03680"/>
<dbReference type="RefSeq" id="WP_046789588.1">
    <property type="nucleotide sequence ID" value="NZ_CP011366.1"/>
</dbReference>
<dbReference type="InterPro" id="IPR035093">
    <property type="entry name" value="RelE/ParE_toxin_dom_sf"/>
</dbReference>
<evidence type="ECO:0000313" key="3">
    <source>
        <dbReference type="EMBL" id="AKG73398.1"/>
    </source>
</evidence>
<gene>
    <name evidence="3" type="ORF">AAT16_03680</name>
    <name evidence="4" type="ORF">SAMN05216235_1784</name>
</gene>
<dbReference type="AlphaFoldDB" id="A0A0F7HJX5"/>
<dbReference type="NCBIfam" id="TIGR02385">
    <property type="entry name" value="RelE_StbE"/>
    <property type="match status" value="1"/>
</dbReference>
<dbReference type="SUPFAM" id="SSF143011">
    <property type="entry name" value="RelE-like"/>
    <property type="match status" value="1"/>
</dbReference>
<reference evidence="5" key="2">
    <citation type="submission" date="2015-04" db="EMBL/GenBank/DDBJ databases">
        <title>Complete genome sequence of Salinicoccus halodurans strain H3B36, isolated from the Qaidam basin of China.</title>
        <authorList>
            <person name="Ma Y."/>
            <person name="Jiang K."/>
            <person name="Xue Y."/>
        </authorList>
    </citation>
    <scope>NUCLEOTIDE SEQUENCE [LARGE SCALE GENOMIC DNA]</scope>
    <source>
        <strain evidence="5">H3B36</strain>
    </source>
</reference>
<evidence type="ECO:0000313" key="4">
    <source>
        <dbReference type="EMBL" id="SFK81356.1"/>
    </source>
</evidence>
<dbReference type="Gene3D" id="3.30.2310.20">
    <property type="entry name" value="RelE-like"/>
    <property type="match status" value="1"/>
</dbReference>
<sequence length="89" mass="10689">MMYRVVYEKKAVKSLSKIDKRQQRMIVSWIEKNLQNATNPKQHGKALQGQLKDYWRYRVGNYRILADIDQDEIKIIIVNIGHRKDIYKP</sequence>
<dbReference type="Pfam" id="PF05016">
    <property type="entry name" value="ParE_toxin"/>
    <property type="match status" value="1"/>
</dbReference>
<reference evidence="4 6" key="3">
    <citation type="submission" date="2016-10" db="EMBL/GenBank/DDBJ databases">
        <authorList>
            <person name="Varghese N."/>
            <person name="Submissions S."/>
        </authorList>
    </citation>
    <scope>NUCLEOTIDE SEQUENCE [LARGE SCALE GENOMIC DNA]</scope>
    <source>
        <strain evidence="4 6">CGMCC 1.6501</strain>
    </source>
</reference>
<dbReference type="OrthoDB" id="9805098at2"/>
<evidence type="ECO:0000256" key="1">
    <source>
        <dbReference type="ARBA" id="ARBA00006226"/>
    </source>
</evidence>
<keyword evidence="5" id="KW-1185">Reference proteome</keyword>
<dbReference type="EMBL" id="CP011366">
    <property type="protein sequence ID" value="AKG73398.1"/>
    <property type="molecule type" value="Genomic_DNA"/>
</dbReference>
<accession>A0A0F7HJX5</accession>
<dbReference type="Proteomes" id="UP000034029">
    <property type="component" value="Chromosome"/>
</dbReference>
<protein>
    <submittedName>
        <fullName evidence="3">RelE/StbE family addiction module toxin</fullName>
    </submittedName>
    <submittedName>
        <fullName evidence="4">mRNA interferase RelE/StbE</fullName>
    </submittedName>
</protein>